<feature type="chain" id="PRO_5024391648" description="Porin" evidence="1">
    <location>
        <begin position="21"/>
        <end position="146"/>
    </location>
</feature>
<keyword evidence="3" id="KW-1185">Reference proteome</keyword>
<dbReference type="AlphaFoldDB" id="A0A5R9J384"/>
<proteinExistence type="predicted"/>
<dbReference type="RefSeq" id="WP_138326496.1">
    <property type="nucleotide sequence ID" value="NZ_VCDI01000004.1"/>
</dbReference>
<sequence length="146" mass="14769">MRAATALLALSIAAVPAAQACVDQAWAQAALLASPGSYSLAPVLPEPGAAPGGIASVGYGTRNTQTSSIQLQSGLLGNTGARAFVALGQARTDVDRSIRYLSQGGAVGIEKQFPGGTTISLGGGWQRDRLPYAPAMRPVGPVEPEP</sequence>
<reference evidence="2 3" key="1">
    <citation type="submission" date="2019-05" db="EMBL/GenBank/DDBJ databases">
        <authorList>
            <person name="Pankratov T."/>
            <person name="Grouzdev D."/>
        </authorList>
    </citation>
    <scope>NUCLEOTIDE SEQUENCE [LARGE SCALE GENOMIC DNA]</scope>
    <source>
        <strain evidence="2 3">KEBCLARHB70R</strain>
    </source>
</reference>
<dbReference type="EMBL" id="VCDI01000004">
    <property type="protein sequence ID" value="TLU72090.1"/>
    <property type="molecule type" value="Genomic_DNA"/>
</dbReference>
<name>A0A5R9J384_9PROT</name>
<comment type="caution">
    <text evidence="2">The sequence shown here is derived from an EMBL/GenBank/DDBJ whole genome shotgun (WGS) entry which is preliminary data.</text>
</comment>
<feature type="signal peptide" evidence="1">
    <location>
        <begin position="1"/>
        <end position="20"/>
    </location>
</feature>
<organism evidence="2 3">
    <name type="scientific">Lichenicoccus roseus</name>
    <dbReference type="NCBI Taxonomy" id="2683649"/>
    <lineage>
        <taxon>Bacteria</taxon>
        <taxon>Pseudomonadati</taxon>
        <taxon>Pseudomonadota</taxon>
        <taxon>Alphaproteobacteria</taxon>
        <taxon>Acetobacterales</taxon>
        <taxon>Acetobacteraceae</taxon>
        <taxon>Lichenicoccus</taxon>
    </lineage>
</organism>
<protein>
    <recommendedName>
        <fullName evidence="4">Porin</fullName>
    </recommendedName>
</protein>
<evidence type="ECO:0008006" key="4">
    <source>
        <dbReference type="Google" id="ProtNLM"/>
    </source>
</evidence>
<keyword evidence="1" id="KW-0732">Signal</keyword>
<gene>
    <name evidence="2" type="ORF">FE263_13275</name>
</gene>
<dbReference type="Proteomes" id="UP000305654">
    <property type="component" value="Unassembled WGS sequence"/>
</dbReference>
<accession>A0A5R9J384</accession>
<evidence type="ECO:0000313" key="3">
    <source>
        <dbReference type="Proteomes" id="UP000305654"/>
    </source>
</evidence>
<dbReference type="PROSITE" id="PS51257">
    <property type="entry name" value="PROKAR_LIPOPROTEIN"/>
    <property type="match status" value="1"/>
</dbReference>
<evidence type="ECO:0000256" key="1">
    <source>
        <dbReference type="SAM" id="SignalP"/>
    </source>
</evidence>
<evidence type="ECO:0000313" key="2">
    <source>
        <dbReference type="EMBL" id="TLU72090.1"/>
    </source>
</evidence>